<reference evidence="1 2" key="1">
    <citation type="submission" date="2020-06" db="EMBL/GenBank/DDBJ databases">
        <title>Genome mining for natural products.</title>
        <authorList>
            <person name="Zhang B."/>
            <person name="Shi J."/>
            <person name="Ge H."/>
        </authorList>
    </citation>
    <scope>NUCLEOTIDE SEQUENCE [LARGE SCALE GENOMIC DNA]</scope>
    <source>
        <strain evidence="1 2">NA06532</strain>
    </source>
</reference>
<name>A0A7H8MPM5_STRMI</name>
<dbReference type="RefSeq" id="WP_176144241.1">
    <property type="nucleotide sequence ID" value="NZ_CP054926.1"/>
</dbReference>
<protein>
    <submittedName>
        <fullName evidence="1">Uncharacterized protein</fullName>
    </submittedName>
</protein>
<organism evidence="1 2">
    <name type="scientific">Streptomyces microflavus</name>
    <name type="common">Streptomyces lipmanii</name>
    <dbReference type="NCBI Taxonomy" id="1919"/>
    <lineage>
        <taxon>Bacteria</taxon>
        <taxon>Bacillati</taxon>
        <taxon>Actinomycetota</taxon>
        <taxon>Actinomycetes</taxon>
        <taxon>Kitasatosporales</taxon>
        <taxon>Streptomycetaceae</taxon>
        <taxon>Streptomyces</taxon>
    </lineage>
</organism>
<accession>A0A7H8MPM5</accession>
<gene>
    <name evidence="1" type="ORF">HUT09_19070</name>
</gene>
<dbReference type="GeneID" id="87633345"/>
<evidence type="ECO:0000313" key="1">
    <source>
        <dbReference type="EMBL" id="QKW44459.1"/>
    </source>
</evidence>
<dbReference type="AlphaFoldDB" id="A0A7H8MPM5"/>
<evidence type="ECO:0000313" key="2">
    <source>
        <dbReference type="Proteomes" id="UP000509345"/>
    </source>
</evidence>
<dbReference type="EMBL" id="CP054926">
    <property type="protein sequence ID" value="QKW44459.1"/>
    <property type="molecule type" value="Genomic_DNA"/>
</dbReference>
<sequence>MKITQQFSAVKEVAKSLRYGKPVVSDPAPGMLDDVSSKMKRLAPPFLAVDFPHVHMAQIPE</sequence>
<proteinExistence type="predicted"/>
<dbReference type="Proteomes" id="UP000509345">
    <property type="component" value="Chromosome"/>
</dbReference>